<evidence type="ECO:0000313" key="4">
    <source>
        <dbReference type="Proteomes" id="UP000321621"/>
    </source>
</evidence>
<sequence length="510" mass="56399">MKDNKKIIATMLMVVFLFIGCEKDFDEINTNSVDPTSESVDPAFLLNNAIIGLSFSNGQVIYDMGIVQQMVTPNSGILTGANYNQDNRSATELQWTDYYENVIKHTGDLIAQLADKPERSNLLHMATIIQSYAFMVLTDTYGDVPYSEAGKGFSDQIVLPKYDSQEFIYTDMIAQLKVAVEGFSDAAEDEDGEVMYAGNLDQWRKLGYSLLLRIGMRLVKVDAQLAQETVQYAFNGGVLESNDDNFVVRHDNNFNNPIGSYLNGSEANNFYLTGYFVDYLSSNSDPRLASIAVRYVGAASGAEQTEDNASTDPADQIGMPVGYDNVSIDPVVADLGLESFYAFSQVDRSRMVTISSPQFLLTYSQTQLLLAEAAERGWVTGDPQDYFEAGIRANMEQMAAYGTDTAIDAADIDTYVAANTLDGTNNLELINTQYWVSSFLNGPEAYANFRRSGFPDLSPNTYPGQDITGDFINRLTYPNAEIAVNGANLNEAVSRMGPDNLDTRVWWDQE</sequence>
<comment type="caution">
    <text evidence="1">The sequence shown here is derived from an EMBL/GenBank/DDBJ whole genome shotgun (WGS) entry which is preliminary data.</text>
</comment>
<dbReference type="Gene3D" id="1.25.40.390">
    <property type="match status" value="1"/>
</dbReference>
<keyword evidence="1" id="KW-0449">Lipoprotein</keyword>
<evidence type="ECO:0000313" key="2">
    <source>
        <dbReference type="EMBL" id="TXJ92698.1"/>
    </source>
</evidence>
<protein>
    <submittedName>
        <fullName evidence="1">SusD/RagB family nutrient-binding outer membrane lipoprotein</fullName>
    </submittedName>
</protein>
<dbReference type="PROSITE" id="PS51257">
    <property type="entry name" value="PROKAR_LIPOPROTEIN"/>
    <property type="match status" value="1"/>
</dbReference>
<dbReference type="EMBL" id="VNWK01000031">
    <property type="protein sequence ID" value="TXJ92698.1"/>
    <property type="molecule type" value="Genomic_DNA"/>
</dbReference>
<gene>
    <name evidence="1" type="ORF">D2V05_13125</name>
    <name evidence="2" type="ORF">FQ017_12995</name>
</gene>
<evidence type="ECO:0000313" key="3">
    <source>
        <dbReference type="Proteomes" id="UP000266691"/>
    </source>
</evidence>
<dbReference type="InterPro" id="IPR041662">
    <property type="entry name" value="SusD-like_2"/>
</dbReference>
<reference evidence="1 3" key="1">
    <citation type="submission" date="2018-08" db="EMBL/GenBank/DDBJ databases">
        <title>Proposal of Muricauda 72 sp.nov. and Muricauda NH166 sp.nov., isolated from seawater.</title>
        <authorList>
            <person name="Cheng H."/>
            <person name="Wu Y.-H."/>
            <person name="Guo L.-L."/>
            <person name="Xu X.-W."/>
        </authorList>
    </citation>
    <scope>NUCLEOTIDE SEQUENCE [LARGE SCALE GENOMIC DNA]</scope>
    <source>
        <strain evidence="1 3">72</strain>
    </source>
</reference>
<accession>A0A3A1NF73</accession>
<dbReference type="EMBL" id="QXFI01000031">
    <property type="protein sequence ID" value="RIV43360.1"/>
    <property type="molecule type" value="Genomic_DNA"/>
</dbReference>
<evidence type="ECO:0000313" key="1">
    <source>
        <dbReference type="EMBL" id="RIV43360.1"/>
    </source>
</evidence>
<reference evidence="2 4" key="2">
    <citation type="submission" date="2019-07" db="EMBL/GenBank/DDBJ databases">
        <title>Draft genome of two Muricauda strains isolated from deep sea.</title>
        <authorList>
            <person name="Sun C."/>
        </authorList>
    </citation>
    <scope>NUCLEOTIDE SEQUENCE [LARGE SCALE GENOMIC DNA]</scope>
    <source>
        <strain evidence="2 4">72</strain>
    </source>
</reference>
<dbReference type="AlphaFoldDB" id="A0A3A1NF73"/>
<keyword evidence="4" id="KW-1185">Reference proteome</keyword>
<dbReference type="Pfam" id="PF12771">
    <property type="entry name" value="SusD-like_2"/>
    <property type="match status" value="1"/>
</dbReference>
<dbReference type="InterPro" id="IPR011990">
    <property type="entry name" value="TPR-like_helical_dom_sf"/>
</dbReference>
<dbReference type="RefSeq" id="WP_119648092.1">
    <property type="nucleotide sequence ID" value="NZ_QXFI01000031.1"/>
</dbReference>
<name>A0A3A1NF73_9FLAO</name>
<organism evidence="1 3">
    <name type="scientific">Flagellimonas pelagia</name>
    <dbReference type="NCBI Taxonomy" id="2306998"/>
    <lineage>
        <taxon>Bacteria</taxon>
        <taxon>Pseudomonadati</taxon>
        <taxon>Bacteroidota</taxon>
        <taxon>Flavobacteriia</taxon>
        <taxon>Flavobacteriales</taxon>
        <taxon>Flavobacteriaceae</taxon>
        <taxon>Flagellimonas</taxon>
    </lineage>
</organism>
<proteinExistence type="predicted"/>
<dbReference type="OrthoDB" id="725917at2"/>
<dbReference type="SUPFAM" id="SSF48452">
    <property type="entry name" value="TPR-like"/>
    <property type="match status" value="1"/>
</dbReference>
<dbReference type="Proteomes" id="UP000321621">
    <property type="component" value="Unassembled WGS sequence"/>
</dbReference>
<dbReference type="Proteomes" id="UP000266691">
    <property type="component" value="Unassembled WGS sequence"/>
</dbReference>